<dbReference type="InterPro" id="IPR058922">
    <property type="entry name" value="WHD_DRP"/>
</dbReference>
<dbReference type="InterPro" id="IPR032675">
    <property type="entry name" value="LRR_dom_sf"/>
</dbReference>
<dbReference type="FunFam" id="1.10.10.10:FF:000322">
    <property type="entry name" value="Probable disease resistance protein At1g63360"/>
    <property type="match status" value="1"/>
</dbReference>
<dbReference type="PANTHER" id="PTHR36766:SF40">
    <property type="entry name" value="DISEASE RESISTANCE PROTEIN RGA3"/>
    <property type="match status" value="1"/>
</dbReference>
<dbReference type="Pfam" id="PF25019">
    <property type="entry name" value="LRR_R13L1-DRL21"/>
    <property type="match status" value="1"/>
</dbReference>
<dbReference type="InterPro" id="IPR056789">
    <property type="entry name" value="LRR_R13L1-DRL21"/>
</dbReference>
<dbReference type="InterPro" id="IPR002182">
    <property type="entry name" value="NB-ARC"/>
</dbReference>
<protein>
    <submittedName>
        <fullName evidence="7">Uncharacterized protein</fullName>
    </submittedName>
</protein>
<dbReference type="SUPFAM" id="SSF52058">
    <property type="entry name" value="L domain-like"/>
    <property type="match status" value="1"/>
</dbReference>
<reference evidence="7 8" key="2">
    <citation type="submission" date="2024-10" db="EMBL/GenBank/DDBJ databases">
        <authorList>
            <person name="Ryan C."/>
        </authorList>
    </citation>
    <scope>NUCLEOTIDE SEQUENCE [LARGE SCALE GENOMIC DNA]</scope>
</reference>
<dbReference type="Pfam" id="PF00931">
    <property type="entry name" value="NB-ARC"/>
    <property type="match status" value="1"/>
</dbReference>
<dbReference type="Gene3D" id="1.20.5.4130">
    <property type="match status" value="1"/>
</dbReference>
<dbReference type="Pfam" id="PF23559">
    <property type="entry name" value="WHD_DRP"/>
    <property type="match status" value="1"/>
</dbReference>
<evidence type="ECO:0000259" key="6">
    <source>
        <dbReference type="Pfam" id="PF25019"/>
    </source>
</evidence>
<reference evidence="8" key="1">
    <citation type="submission" date="2024-06" db="EMBL/GenBank/DDBJ databases">
        <authorList>
            <person name="Ryan C."/>
        </authorList>
    </citation>
    <scope>NUCLEOTIDE SEQUENCE [LARGE SCALE GENOMIC DNA]</scope>
</reference>
<dbReference type="Gene3D" id="3.40.50.300">
    <property type="entry name" value="P-loop containing nucleotide triphosphate hydrolases"/>
    <property type="match status" value="1"/>
</dbReference>
<sequence>MSFNEVIGVISNINECVNFFQWATSTISSLRSKWTTVQKKTNHEEALHLQSDLQRLRESLAAMYNLIDQAEWKSHILDIAKLLPWLKDAVYDADDFLDEFRWHELKLEVEGNGSDSSFLELFDKVIHGNYNRVKEIQKRLDNLSGMFEMMGLLGAPQRFDKSVRPETSSLPNEAKIFGRQKELKEVMELLGVSASRGMAGFKRKRGNNQATCRPDDIEASLENFSVLPIVGIGGVGKTTLSQHISNHPRVKSHFKLIIWTCVSDDFDVKRLTKELIQSISGKDITSVNLDYLQHTLKKNVDKKKVLLILDDMWDDVLKENEQRWKNFCAPFADIGHGSMILVTTRSAEVAGLLGTMEPFPLEGLKDGVFWDLFKLCAFGSQNCNNFPELEHIGKSIATKLKGSPLAAKTLGRLLRRNLHTIHWNNILKSELWELKQEETDILPALRLSYMYLPPHLKKCFSFCAVYPKDHIFEKEKIARIWAAEGFVDTQGDIPIEDLSCQYFEDLTNRSFFQALPSSVHNKYVIHDLMHDMAQLVSKDECFIIRDLTDLKKVPPNVRHLSIFTNSIVDCSNFLSLCECKKLRTLVCNDLFKNKDFALVVDKWFSGLQHIRVFSCSYIKKLPDSVGNLKHLRYLGISKACHFKTLPLQFFFLYNLQFLIAERCQFESLPSNSSKLISLQRIESKTLRFLPGGNAAAWGQGIRLLKNINSAHGRFILGRLGKLQNKDDATKVELHSKNLDTVSLQWRSTLDKEVVNGNEVEVLEALCPPSNIKSLELWYYPGRSMASWFQPHKLQNLTSIDIWECDGMEEIFSLAGNSVNCARPFSYLTVLNIHNCKKLSSLERFLQPIYMPAMKKIKVQHCRNLASIPAKSFEDFYFLEELVICYCPIASSEETLRLPPSLKMLKLEKSGELSYAVEGLSITCFSYSCSYVEVIPIQIWASKLPALDKLEIKSCESLESIEQSEAFSFHLHGSSGSDIPITFSALTDLSISYCEKLTSLDGFLVPEYLPAIKIIRVSGCNELLTLPGEKLHGFLQLEVLSIDYCPCLNWQRGLVQFPSSLQKLCLIDCGDLSMWVPSCLQNLTSLVSLTLIKCSFIESIPSHIWSSNIKTLQELHIWDCPDLVSIGGPKTMKQITDVCIEDCRKLEQPRQPFRRGKFRKRNWCFANSTK</sequence>
<evidence type="ECO:0000256" key="1">
    <source>
        <dbReference type="ARBA" id="ARBA00022614"/>
    </source>
</evidence>
<dbReference type="AlphaFoldDB" id="A0ABC9A023"/>
<dbReference type="GO" id="GO:0009626">
    <property type="term" value="P:plant-type hypersensitive response"/>
    <property type="evidence" value="ECO:0007669"/>
    <property type="project" value="UniProtKB-ARBA"/>
</dbReference>
<evidence type="ECO:0000256" key="2">
    <source>
        <dbReference type="ARBA" id="ARBA00022737"/>
    </source>
</evidence>
<organism evidence="7 8">
    <name type="scientific">Urochloa decumbens</name>
    <dbReference type="NCBI Taxonomy" id="240449"/>
    <lineage>
        <taxon>Eukaryota</taxon>
        <taxon>Viridiplantae</taxon>
        <taxon>Streptophyta</taxon>
        <taxon>Embryophyta</taxon>
        <taxon>Tracheophyta</taxon>
        <taxon>Spermatophyta</taxon>
        <taxon>Magnoliopsida</taxon>
        <taxon>Liliopsida</taxon>
        <taxon>Poales</taxon>
        <taxon>Poaceae</taxon>
        <taxon>PACMAD clade</taxon>
        <taxon>Panicoideae</taxon>
        <taxon>Panicodae</taxon>
        <taxon>Paniceae</taxon>
        <taxon>Melinidinae</taxon>
        <taxon>Urochloa</taxon>
    </lineage>
</organism>
<dbReference type="PRINTS" id="PR00364">
    <property type="entry name" value="DISEASERSIST"/>
</dbReference>
<dbReference type="EMBL" id="OZ075112">
    <property type="protein sequence ID" value="CAL4969335.1"/>
    <property type="molecule type" value="Genomic_DNA"/>
</dbReference>
<dbReference type="Gene3D" id="1.10.8.430">
    <property type="entry name" value="Helical domain of apoptotic protease-activating factors"/>
    <property type="match status" value="1"/>
</dbReference>
<dbReference type="InterPro" id="IPR036388">
    <property type="entry name" value="WH-like_DNA-bd_sf"/>
</dbReference>
<feature type="domain" description="R13L1/DRL21-like LRR repeat region" evidence="6">
    <location>
        <begin position="702"/>
        <end position="835"/>
    </location>
</feature>
<dbReference type="SUPFAM" id="SSF52540">
    <property type="entry name" value="P-loop containing nucleoside triphosphate hydrolases"/>
    <property type="match status" value="1"/>
</dbReference>
<keyword evidence="8" id="KW-1185">Reference proteome</keyword>
<proteinExistence type="predicted"/>
<dbReference type="InterPro" id="IPR027417">
    <property type="entry name" value="P-loop_NTPase"/>
</dbReference>
<name>A0ABC9A023_9POAL</name>
<feature type="domain" description="NB-ARC" evidence="4">
    <location>
        <begin position="222"/>
        <end position="380"/>
    </location>
</feature>
<evidence type="ECO:0000259" key="4">
    <source>
        <dbReference type="Pfam" id="PF00931"/>
    </source>
</evidence>
<dbReference type="InterPro" id="IPR042197">
    <property type="entry name" value="Apaf_helical"/>
</dbReference>
<dbReference type="Gene3D" id="3.80.10.10">
    <property type="entry name" value="Ribonuclease Inhibitor"/>
    <property type="match status" value="2"/>
</dbReference>
<keyword evidence="3" id="KW-0611">Plant defense</keyword>
<dbReference type="Proteomes" id="UP001497457">
    <property type="component" value="Chromosome 2b"/>
</dbReference>
<keyword evidence="2" id="KW-0677">Repeat</keyword>
<dbReference type="PANTHER" id="PTHR36766">
    <property type="entry name" value="PLANT BROAD-SPECTRUM MILDEW RESISTANCE PROTEIN RPW8"/>
    <property type="match status" value="1"/>
</dbReference>
<dbReference type="GO" id="GO:0042742">
    <property type="term" value="P:defense response to bacterium"/>
    <property type="evidence" value="ECO:0007669"/>
    <property type="project" value="UniProtKB-ARBA"/>
</dbReference>
<evidence type="ECO:0000313" key="7">
    <source>
        <dbReference type="EMBL" id="CAL4969335.1"/>
    </source>
</evidence>
<dbReference type="GO" id="GO:0002758">
    <property type="term" value="P:innate immune response-activating signaling pathway"/>
    <property type="evidence" value="ECO:0007669"/>
    <property type="project" value="UniProtKB-ARBA"/>
</dbReference>
<keyword evidence="1" id="KW-0433">Leucine-rich repeat</keyword>
<dbReference type="Gene3D" id="1.10.10.10">
    <property type="entry name" value="Winged helix-like DNA-binding domain superfamily/Winged helix DNA-binding domain"/>
    <property type="match status" value="1"/>
</dbReference>
<dbReference type="SUPFAM" id="SSF52047">
    <property type="entry name" value="RNI-like"/>
    <property type="match status" value="1"/>
</dbReference>
<gene>
    <name evidence="7" type="ORF">URODEC1_LOCUS49568</name>
</gene>
<feature type="domain" description="Disease resistance protein winged helix" evidence="5">
    <location>
        <begin position="465"/>
        <end position="533"/>
    </location>
</feature>
<accession>A0ABC9A023</accession>
<evidence type="ECO:0000256" key="3">
    <source>
        <dbReference type="ARBA" id="ARBA00022821"/>
    </source>
</evidence>
<evidence type="ECO:0000259" key="5">
    <source>
        <dbReference type="Pfam" id="PF23559"/>
    </source>
</evidence>
<evidence type="ECO:0000313" key="8">
    <source>
        <dbReference type="Proteomes" id="UP001497457"/>
    </source>
</evidence>